<dbReference type="PROSITE" id="PS51462">
    <property type="entry name" value="NUDIX"/>
    <property type="match status" value="1"/>
</dbReference>
<dbReference type="EC" id="3.6.1.-" evidence="4"/>
<dbReference type="SUPFAM" id="SSF55811">
    <property type="entry name" value="Nudix"/>
    <property type="match status" value="1"/>
</dbReference>
<dbReference type="RefSeq" id="WP_111749832.1">
    <property type="nucleotide sequence ID" value="NZ_PTPX01000011.1"/>
</dbReference>
<comment type="caution">
    <text evidence="7">The sequence shown here is derived from an EMBL/GenBank/DDBJ whole genome shotgun (WGS) entry which is preliminary data.</text>
</comment>
<comment type="cofactor">
    <cofactor evidence="4">
        <name>a divalent metal cation</name>
        <dbReference type="ChEBI" id="CHEBI:60240"/>
    </cofactor>
</comment>
<dbReference type="CDD" id="cd03671">
    <property type="entry name" value="NUDIX_Ap4A_hydrolase_plant_like"/>
    <property type="match status" value="1"/>
</dbReference>
<feature type="compositionally biased region" description="Basic residues" evidence="5">
    <location>
        <begin position="207"/>
        <end position="216"/>
    </location>
</feature>
<dbReference type="Gene3D" id="3.90.79.10">
    <property type="entry name" value="Nucleoside Triphosphate Pyrophosphohydrolase"/>
    <property type="match status" value="1"/>
</dbReference>
<feature type="region of interest" description="Disordered" evidence="5">
    <location>
        <begin position="163"/>
        <end position="216"/>
    </location>
</feature>
<evidence type="ECO:0000313" key="8">
    <source>
        <dbReference type="Proteomes" id="UP000248689"/>
    </source>
</evidence>
<protein>
    <recommendedName>
        <fullName evidence="4">RNA pyrophosphohydrolase</fullName>
        <ecNumber evidence="4">3.6.1.-</ecNumber>
    </recommendedName>
    <alternativeName>
        <fullName evidence="4">(Di)nucleoside polyphosphate hydrolase</fullName>
    </alternativeName>
</protein>
<dbReference type="HAMAP" id="MF_00298">
    <property type="entry name" value="Nudix_RppH"/>
    <property type="match status" value="1"/>
</dbReference>
<dbReference type="OrthoDB" id="9816040at2"/>
<evidence type="ECO:0000256" key="3">
    <source>
        <dbReference type="ARBA" id="ARBA00022801"/>
    </source>
</evidence>
<proteinExistence type="inferred from homology"/>
<comment type="cofactor">
    <cofactor evidence="2">
        <name>Mg(2+)</name>
        <dbReference type="ChEBI" id="CHEBI:18420"/>
    </cofactor>
</comment>
<comment type="cofactor">
    <cofactor evidence="1">
        <name>Mn(2+)</name>
        <dbReference type="ChEBI" id="CHEBI:29035"/>
    </cofactor>
</comment>
<dbReference type="PANTHER" id="PTHR23114:SF17">
    <property type="entry name" value="M7GPPPN-MRNA HYDROLASE"/>
    <property type="match status" value="1"/>
</dbReference>
<dbReference type="GO" id="GO:0034353">
    <property type="term" value="F:mRNA 5'-diphosphatase activity"/>
    <property type="evidence" value="ECO:0007669"/>
    <property type="project" value="TreeGrafter"/>
</dbReference>
<dbReference type="Pfam" id="PF00293">
    <property type="entry name" value="NUDIX"/>
    <property type="match status" value="1"/>
</dbReference>
<dbReference type="InterPro" id="IPR000086">
    <property type="entry name" value="NUDIX_hydrolase_dom"/>
</dbReference>
<reference evidence="8" key="1">
    <citation type="submission" date="2018-02" db="EMBL/GenBank/DDBJ databases">
        <title>Glaesserella australis sp. nov., isolated from the lungs of pigs.</title>
        <authorList>
            <person name="Turni C."/>
            <person name="Christensen H."/>
        </authorList>
    </citation>
    <scope>NUCLEOTIDE SEQUENCE [LARGE SCALE GENOMIC DNA]</scope>
    <source>
        <strain evidence="8">HS4635</strain>
    </source>
</reference>
<evidence type="ECO:0000313" key="7">
    <source>
        <dbReference type="EMBL" id="RAL18910.1"/>
    </source>
</evidence>
<dbReference type="PRINTS" id="PR00502">
    <property type="entry name" value="NUDIXFAMILY"/>
</dbReference>
<evidence type="ECO:0000256" key="4">
    <source>
        <dbReference type="HAMAP-Rule" id="MF_00298"/>
    </source>
</evidence>
<dbReference type="NCBIfam" id="NF001937">
    <property type="entry name" value="PRK00714.1-4"/>
    <property type="match status" value="1"/>
</dbReference>
<dbReference type="Proteomes" id="UP000248689">
    <property type="component" value="Unassembled WGS sequence"/>
</dbReference>
<sequence length="216" mass="26158">MIDFDGYRPNVGIVICNKQGQVLWAKRFGQNSWQFPQGGINENENIESAMYRELYEEVGLTKKDVRLLWASKYWLKYKLPKRLVRNEQTHPVCIGQKQRWFLLQLITDESKINLKASKTPEFDGWRWVSFWYPVRQVVSFKRDVYRKVMKEFAQVLMGEMKKSEHEKMREEQRDVAVTKEQREPRDAKETKSERRDFHQPKREFRKPYRTFKGKKS</sequence>
<name>A0A328C1D2_9PAST</name>
<dbReference type="GO" id="GO:0005737">
    <property type="term" value="C:cytoplasm"/>
    <property type="evidence" value="ECO:0007669"/>
    <property type="project" value="TreeGrafter"/>
</dbReference>
<evidence type="ECO:0000259" key="6">
    <source>
        <dbReference type="PROSITE" id="PS51462"/>
    </source>
</evidence>
<dbReference type="AlphaFoldDB" id="A0A328C1D2"/>
<keyword evidence="3 4" id="KW-0378">Hydrolase</keyword>
<comment type="similarity">
    <text evidence="4">Belongs to the Nudix hydrolase family. RppH subfamily.</text>
</comment>
<evidence type="ECO:0000256" key="1">
    <source>
        <dbReference type="ARBA" id="ARBA00001936"/>
    </source>
</evidence>
<dbReference type="InterPro" id="IPR015797">
    <property type="entry name" value="NUDIX_hydrolase-like_dom_sf"/>
</dbReference>
<dbReference type="InterPro" id="IPR022927">
    <property type="entry name" value="RppH"/>
</dbReference>
<accession>A0A328C1D2</accession>
<dbReference type="PANTHER" id="PTHR23114">
    <property type="entry name" value="M7GPPPN-MRNA HYDROLASE"/>
    <property type="match status" value="1"/>
</dbReference>
<dbReference type="InterPro" id="IPR020476">
    <property type="entry name" value="Nudix_hydrolase"/>
</dbReference>
<evidence type="ECO:0000256" key="5">
    <source>
        <dbReference type="SAM" id="MobiDB-lite"/>
    </source>
</evidence>
<feature type="short sequence motif" description="Nudix box" evidence="4">
    <location>
        <begin position="38"/>
        <end position="59"/>
    </location>
</feature>
<feature type="compositionally biased region" description="Basic and acidic residues" evidence="5">
    <location>
        <begin position="163"/>
        <end position="206"/>
    </location>
</feature>
<gene>
    <name evidence="4" type="primary">rppH</name>
    <name evidence="4" type="synonym">nudH</name>
    <name evidence="7" type="ORF">C5N92_05375</name>
</gene>
<keyword evidence="8" id="KW-1185">Reference proteome</keyword>
<evidence type="ECO:0000256" key="2">
    <source>
        <dbReference type="ARBA" id="ARBA00001946"/>
    </source>
</evidence>
<comment type="function">
    <text evidence="4">Accelerates the degradation of transcripts by removing pyrophosphate from the 5'-end of triphosphorylated RNA, leading to a more labile monophosphorylated state that can stimulate subsequent ribonuclease cleavage.</text>
</comment>
<dbReference type="NCBIfam" id="NF001934">
    <property type="entry name" value="PRK00714.1-1"/>
    <property type="match status" value="1"/>
</dbReference>
<dbReference type="NCBIfam" id="NF001938">
    <property type="entry name" value="PRK00714.1-5"/>
    <property type="match status" value="1"/>
</dbReference>
<dbReference type="FunFam" id="3.90.79.10:FF:000001">
    <property type="entry name" value="RNA pyrophosphohydrolase"/>
    <property type="match status" value="1"/>
</dbReference>
<dbReference type="EMBL" id="PTPX01000011">
    <property type="protein sequence ID" value="RAL18910.1"/>
    <property type="molecule type" value="Genomic_DNA"/>
</dbReference>
<organism evidence="7 8">
    <name type="scientific">Glaesserella australis</name>
    <dbReference type="NCBI Taxonomy" id="2094024"/>
    <lineage>
        <taxon>Bacteria</taxon>
        <taxon>Pseudomonadati</taxon>
        <taxon>Pseudomonadota</taxon>
        <taxon>Gammaproteobacteria</taxon>
        <taxon>Pasteurellales</taxon>
        <taxon>Pasteurellaceae</taxon>
        <taxon>Glaesserella</taxon>
    </lineage>
</organism>
<feature type="domain" description="Nudix hydrolase" evidence="6">
    <location>
        <begin position="6"/>
        <end position="150"/>
    </location>
</feature>
<dbReference type="PROSITE" id="PS00893">
    <property type="entry name" value="NUDIX_BOX"/>
    <property type="match status" value="1"/>
</dbReference>
<dbReference type="GO" id="GO:0006402">
    <property type="term" value="P:mRNA catabolic process"/>
    <property type="evidence" value="ECO:0007669"/>
    <property type="project" value="TreeGrafter"/>
</dbReference>
<dbReference type="InterPro" id="IPR020084">
    <property type="entry name" value="NUDIX_hydrolase_CS"/>
</dbReference>